<feature type="region of interest" description="Disordered" evidence="1">
    <location>
        <begin position="1"/>
        <end position="31"/>
    </location>
</feature>
<evidence type="ECO:0000313" key="3">
    <source>
        <dbReference type="Proteomes" id="UP000747542"/>
    </source>
</evidence>
<name>A0A8J5N3J0_HOMAM</name>
<protein>
    <submittedName>
        <fullName evidence="2">Uncharacterized protein</fullName>
    </submittedName>
</protein>
<accession>A0A8J5N3J0</accession>
<feature type="compositionally biased region" description="Acidic residues" evidence="1">
    <location>
        <begin position="1"/>
        <end position="10"/>
    </location>
</feature>
<comment type="caution">
    <text evidence="2">The sequence shown here is derived from an EMBL/GenBank/DDBJ whole genome shotgun (WGS) entry which is preliminary data.</text>
</comment>
<sequence length="85" mass="10096">MTFTPDDDSFDMSPYNSQYPGQQFLQGPNFRTKFSPSYDEPIYLDSQGYPDTNFYPSASRHNRYEPNYFFENNHDFPFRGPAPTW</sequence>
<organism evidence="2 3">
    <name type="scientific">Homarus americanus</name>
    <name type="common">American lobster</name>
    <dbReference type="NCBI Taxonomy" id="6706"/>
    <lineage>
        <taxon>Eukaryota</taxon>
        <taxon>Metazoa</taxon>
        <taxon>Ecdysozoa</taxon>
        <taxon>Arthropoda</taxon>
        <taxon>Crustacea</taxon>
        <taxon>Multicrustacea</taxon>
        <taxon>Malacostraca</taxon>
        <taxon>Eumalacostraca</taxon>
        <taxon>Eucarida</taxon>
        <taxon>Decapoda</taxon>
        <taxon>Pleocyemata</taxon>
        <taxon>Astacidea</taxon>
        <taxon>Nephropoidea</taxon>
        <taxon>Nephropidae</taxon>
        <taxon>Homarus</taxon>
    </lineage>
</organism>
<evidence type="ECO:0000256" key="1">
    <source>
        <dbReference type="SAM" id="MobiDB-lite"/>
    </source>
</evidence>
<evidence type="ECO:0000313" key="2">
    <source>
        <dbReference type="EMBL" id="KAG7172581.1"/>
    </source>
</evidence>
<dbReference type="Proteomes" id="UP000747542">
    <property type="component" value="Unassembled WGS sequence"/>
</dbReference>
<feature type="compositionally biased region" description="Polar residues" evidence="1">
    <location>
        <begin position="14"/>
        <end position="26"/>
    </location>
</feature>
<dbReference type="AlphaFoldDB" id="A0A8J5N3J0"/>
<dbReference type="EMBL" id="JAHLQT010010484">
    <property type="protein sequence ID" value="KAG7172581.1"/>
    <property type="molecule type" value="Genomic_DNA"/>
</dbReference>
<keyword evidence="3" id="KW-1185">Reference proteome</keyword>
<reference evidence="2" key="1">
    <citation type="journal article" date="2021" name="Sci. Adv.">
        <title>The American lobster genome reveals insights on longevity, neural, and immune adaptations.</title>
        <authorList>
            <person name="Polinski J.M."/>
            <person name="Zimin A.V."/>
            <person name="Clark K.F."/>
            <person name="Kohn A.B."/>
            <person name="Sadowski N."/>
            <person name="Timp W."/>
            <person name="Ptitsyn A."/>
            <person name="Khanna P."/>
            <person name="Romanova D.Y."/>
            <person name="Williams P."/>
            <person name="Greenwood S.J."/>
            <person name="Moroz L.L."/>
            <person name="Walt D.R."/>
            <person name="Bodnar A.G."/>
        </authorList>
    </citation>
    <scope>NUCLEOTIDE SEQUENCE</scope>
    <source>
        <strain evidence="2">GMGI-L3</strain>
    </source>
</reference>
<proteinExistence type="predicted"/>
<gene>
    <name evidence="2" type="ORF">Hamer_G006785</name>
</gene>